<dbReference type="GeneID" id="34518734"/>
<dbReference type="RefSeq" id="XP_022457346.1">
    <property type="nucleotide sequence ID" value="XM_022603468.1"/>
</dbReference>
<protein>
    <submittedName>
        <fullName evidence="2">Uncharacterized protein</fullName>
    </submittedName>
</protein>
<reference evidence="2" key="2">
    <citation type="submission" date="2014-02" db="EMBL/GenBank/DDBJ databases">
        <title>Complete DNA sequence of /Kuraishia capsulata/ illustrates novel genomic features among budding yeasts (/Saccharomycotina/).</title>
        <authorList>
            <person name="Morales L."/>
            <person name="Noel B."/>
            <person name="Porcel B."/>
            <person name="Marcet-Houben M."/>
            <person name="Hullo M-F."/>
            <person name="Sacerdot C."/>
            <person name="Tekaia F."/>
            <person name="Leh-Louis V."/>
            <person name="Despons L."/>
            <person name="Khanna V."/>
            <person name="Aury J-M."/>
            <person name="Barbe V."/>
            <person name="Couloux A."/>
            <person name="Labadie K."/>
            <person name="Pelletier E."/>
            <person name="Souciet J-L."/>
            <person name="Boekhout T."/>
            <person name="Gabaldon T."/>
            <person name="Wincker P."/>
            <person name="Dujon B."/>
        </authorList>
    </citation>
    <scope>NUCLEOTIDE SEQUENCE</scope>
    <source>
        <strain evidence="2">CBS 1993</strain>
    </source>
</reference>
<evidence type="ECO:0000313" key="2">
    <source>
        <dbReference type="EMBL" id="CDK25334.1"/>
    </source>
</evidence>
<dbReference type="EMBL" id="HG793126">
    <property type="protein sequence ID" value="CDK25334.1"/>
    <property type="molecule type" value="Genomic_DNA"/>
</dbReference>
<feature type="compositionally biased region" description="Low complexity" evidence="1">
    <location>
        <begin position="114"/>
        <end position="127"/>
    </location>
</feature>
<proteinExistence type="predicted"/>
<dbReference type="AlphaFoldDB" id="W6MGP3"/>
<organism evidence="2 3">
    <name type="scientific">Kuraishia capsulata CBS 1993</name>
    <dbReference type="NCBI Taxonomy" id="1382522"/>
    <lineage>
        <taxon>Eukaryota</taxon>
        <taxon>Fungi</taxon>
        <taxon>Dikarya</taxon>
        <taxon>Ascomycota</taxon>
        <taxon>Saccharomycotina</taxon>
        <taxon>Pichiomycetes</taxon>
        <taxon>Pichiales</taxon>
        <taxon>Pichiaceae</taxon>
        <taxon>Kuraishia</taxon>
    </lineage>
</organism>
<name>W6MGP3_9ASCO</name>
<gene>
    <name evidence="2" type="ORF">KUCA_T00001303001</name>
</gene>
<feature type="region of interest" description="Disordered" evidence="1">
    <location>
        <begin position="101"/>
        <end position="133"/>
    </location>
</feature>
<dbReference type="HOGENOM" id="CLU_894476_0_0_1"/>
<keyword evidence="3" id="KW-1185">Reference proteome</keyword>
<reference evidence="2" key="1">
    <citation type="submission" date="2013-12" db="EMBL/GenBank/DDBJ databases">
        <authorList>
            <person name="Genoscope - CEA"/>
        </authorList>
    </citation>
    <scope>NUCLEOTIDE SEQUENCE</scope>
    <source>
        <strain evidence="2">CBS 1993</strain>
    </source>
</reference>
<evidence type="ECO:0000313" key="3">
    <source>
        <dbReference type="Proteomes" id="UP000019384"/>
    </source>
</evidence>
<dbReference type="Proteomes" id="UP000019384">
    <property type="component" value="Unassembled WGS sequence"/>
</dbReference>
<sequence length="311" mass="36132">MSGSTPRPRSHSISAQLPHRIQLQNAPNQQVQQQKPEPVLLRNIKPPKLLQSENYETFFDIIGQLIAKVSENRELKTKILRDCETISSYVELNKPLLGKHSVKERKPANGTKKNGLLSNGISSNSKSSLEEGEADPNTYLKSIYRYQQELQILEEQRLKNGAERKPKIKSFFKSKPISDGSGMTPKQKKIINLRNERENLLILLHERVQYNGALVEVLEEFEANISLILKNLHGYIVTRGEESMVTLRAYCEEWDLKKREVYGMYLELIESRRECVDLFNSVSKMMNEMDENEEMREIELRLKEENFLRQK</sequence>
<evidence type="ECO:0000256" key="1">
    <source>
        <dbReference type="SAM" id="MobiDB-lite"/>
    </source>
</evidence>
<accession>W6MGP3</accession>